<organism evidence="9 10">
    <name type="scientific">Ostreobium quekettii</name>
    <dbReference type="NCBI Taxonomy" id="121088"/>
    <lineage>
        <taxon>Eukaryota</taxon>
        <taxon>Viridiplantae</taxon>
        <taxon>Chlorophyta</taxon>
        <taxon>core chlorophytes</taxon>
        <taxon>Ulvophyceae</taxon>
        <taxon>TCBD clade</taxon>
        <taxon>Bryopsidales</taxon>
        <taxon>Ostreobineae</taxon>
        <taxon>Ostreobiaceae</taxon>
        <taxon>Ostreobium</taxon>
    </lineage>
</organism>
<reference evidence="9" key="1">
    <citation type="submission" date="2020-12" db="EMBL/GenBank/DDBJ databases">
        <authorList>
            <person name="Iha C."/>
        </authorList>
    </citation>
    <scope>NUCLEOTIDE SEQUENCE</scope>
</reference>
<dbReference type="GO" id="GO:0009094">
    <property type="term" value="P:L-phenylalanine biosynthetic process"/>
    <property type="evidence" value="ECO:0007669"/>
    <property type="project" value="UniProtKB-KW"/>
</dbReference>
<keyword evidence="5" id="KW-0584">Phenylalanine biosynthesis</keyword>
<dbReference type="InterPro" id="IPR045865">
    <property type="entry name" value="ACT-like_dom_sf"/>
</dbReference>
<dbReference type="AlphaFoldDB" id="A0A8S1IR10"/>
<evidence type="ECO:0000256" key="4">
    <source>
        <dbReference type="ARBA" id="ARBA00023141"/>
    </source>
</evidence>
<dbReference type="GO" id="GO:0004664">
    <property type="term" value="F:prephenate dehydratase activity"/>
    <property type="evidence" value="ECO:0007669"/>
    <property type="project" value="UniProtKB-EC"/>
</dbReference>
<dbReference type="PANTHER" id="PTHR21022">
    <property type="entry name" value="PREPHENATE DEHYDRATASE P PROTEIN"/>
    <property type="match status" value="1"/>
</dbReference>
<dbReference type="InterPro" id="IPR008242">
    <property type="entry name" value="Chor_mutase/pphenate_deHydtase"/>
</dbReference>
<keyword evidence="4" id="KW-0057">Aromatic amino acid biosynthesis</keyword>
<dbReference type="SUPFAM" id="SSF55021">
    <property type="entry name" value="ACT-like"/>
    <property type="match status" value="1"/>
</dbReference>
<evidence type="ECO:0000256" key="1">
    <source>
        <dbReference type="ARBA" id="ARBA00004741"/>
    </source>
</evidence>
<proteinExistence type="predicted"/>
<comment type="pathway">
    <text evidence="1">Amino-acid biosynthesis; L-phenylalanine biosynthesis; phenylpyruvate from prephenate: step 1/1.</text>
</comment>
<evidence type="ECO:0000313" key="9">
    <source>
        <dbReference type="EMBL" id="CAD7697246.1"/>
    </source>
</evidence>
<evidence type="ECO:0000256" key="2">
    <source>
        <dbReference type="ARBA" id="ARBA00013147"/>
    </source>
</evidence>
<dbReference type="CDD" id="cd13631">
    <property type="entry name" value="PBP2_Ct-PDT_like"/>
    <property type="match status" value="1"/>
</dbReference>
<evidence type="ECO:0000256" key="7">
    <source>
        <dbReference type="SAM" id="MobiDB-lite"/>
    </source>
</evidence>
<protein>
    <recommendedName>
        <fullName evidence="2">prephenate dehydratase</fullName>
        <ecNumber evidence="2">4.2.1.51</ecNumber>
    </recommendedName>
</protein>
<sequence>MPVVSGSPSLGHPPADGHAQGQPPRGWDQRPRVCILGRDRRLVVARGTAALAARETFQGVRVGFQGKPGAYSEIACEKAFPGCVPAPYRVFSDVFKALSEGEVDQALLPMENSTGGSVHDVYLLLPKYGLHVVGEYSLGVEHCLLTHPSTDVSSIKRVFSHWQALAQCAQYCERMGYQMVEHDDTAGAAAMISANQHNDAAAIASSRAAEIYELDVKAKGIQDKEDNYTRFVGLSNAPSAPPCQDPSECKTTIAFACRDGAGGLQELLSRLLALGINLEKIEPQAMLNEPLIDAASGRKFNYLFVADFKGSIAEPKFDQAFELFEEYTGYYRVFGSYRRHAF</sequence>
<accession>A0A8S1IR10</accession>
<dbReference type="SUPFAM" id="SSF53850">
    <property type="entry name" value="Periplasmic binding protein-like II"/>
    <property type="match status" value="1"/>
</dbReference>
<dbReference type="EMBL" id="CAJHUC010000632">
    <property type="protein sequence ID" value="CAD7697246.1"/>
    <property type="molecule type" value="Genomic_DNA"/>
</dbReference>
<dbReference type="GO" id="GO:0005737">
    <property type="term" value="C:cytoplasm"/>
    <property type="evidence" value="ECO:0007669"/>
    <property type="project" value="TreeGrafter"/>
</dbReference>
<keyword evidence="10" id="KW-1185">Reference proteome</keyword>
<evidence type="ECO:0000313" key="10">
    <source>
        <dbReference type="Proteomes" id="UP000708148"/>
    </source>
</evidence>
<evidence type="ECO:0000259" key="8">
    <source>
        <dbReference type="PROSITE" id="PS51171"/>
    </source>
</evidence>
<dbReference type="Proteomes" id="UP000708148">
    <property type="component" value="Unassembled WGS sequence"/>
</dbReference>
<dbReference type="OrthoDB" id="2414662at2759"/>
<dbReference type="EC" id="4.2.1.51" evidence="2"/>
<dbReference type="InterPro" id="IPR001086">
    <property type="entry name" value="Preph_deHydtase"/>
</dbReference>
<dbReference type="PIRSF" id="PIRSF001500">
    <property type="entry name" value="Chor_mut_pdt_Ppr"/>
    <property type="match status" value="1"/>
</dbReference>
<comment type="caution">
    <text evidence="9">The sequence shown here is derived from an EMBL/GenBank/DDBJ whole genome shotgun (WGS) entry which is preliminary data.</text>
</comment>
<dbReference type="Pfam" id="PF00800">
    <property type="entry name" value="PDT"/>
    <property type="match status" value="1"/>
</dbReference>
<dbReference type="Gene3D" id="3.30.70.260">
    <property type="match status" value="1"/>
</dbReference>
<dbReference type="Gene3D" id="3.40.190.10">
    <property type="entry name" value="Periplasmic binding protein-like II"/>
    <property type="match status" value="2"/>
</dbReference>
<dbReference type="CDD" id="cd04905">
    <property type="entry name" value="ACT_CM-PDT"/>
    <property type="match status" value="1"/>
</dbReference>
<evidence type="ECO:0000256" key="5">
    <source>
        <dbReference type="ARBA" id="ARBA00023222"/>
    </source>
</evidence>
<evidence type="ECO:0000256" key="3">
    <source>
        <dbReference type="ARBA" id="ARBA00022605"/>
    </source>
</evidence>
<feature type="domain" description="Prephenate dehydratase" evidence="8">
    <location>
        <begin position="61"/>
        <end position="236"/>
    </location>
</feature>
<dbReference type="PROSITE" id="PS51171">
    <property type="entry name" value="PREPHENATE_DEHYDR_3"/>
    <property type="match status" value="1"/>
</dbReference>
<dbReference type="PANTHER" id="PTHR21022:SF19">
    <property type="entry name" value="PREPHENATE DEHYDRATASE-RELATED"/>
    <property type="match status" value="1"/>
</dbReference>
<feature type="region of interest" description="Disordered" evidence="7">
    <location>
        <begin position="1"/>
        <end position="30"/>
    </location>
</feature>
<evidence type="ECO:0000256" key="6">
    <source>
        <dbReference type="ARBA" id="ARBA00023239"/>
    </source>
</evidence>
<name>A0A8S1IR10_9CHLO</name>
<gene>
    <name evidence="9" type="ORF">OSTQU699_LOCUS2607</name>
</gene>
<keyword evidence="6" id="KW-0456">Lyase</keyword>
<keyword evidence="3" id="KW-0028">Amino-acid biosynthesis</keyword>